<gene>
    <name evidence="4" type="ORF">QTO34_016523</name>
</gene>
<name>A0AA40LS89_CNENI</name>
<feature type="compositionally biased region" description="Polar residues" evidence="2">
    <location>
        <begin position="22"/>
        <end position="45"/>
    </location>
</feature>
<dbReference type="EMBL" id="JAULJE010000006">
    <property type="protein sequence ID" value="KAK1341774.1"/>
    <property type="molecule type" value="Genomic_DNA"/>
</dbReference>
<keyword evidence="5" id="KW-1185">Reference proteome</keyword>
<evidence type="ECO:0000313" key="4">
    <source>
        <dbReference type="EMBL" id="KAK1341774.1"/>
    </source>
</evidence>
<evidence type="ECO:0000256" key="2">
    <source>
        <dbReference type="SAM" id="MobiDB-lite"/>
    </source>
</evidence>
<proteinExistence type="inferred from homology"/>
<organism evidence="4 5">
    <name type="scientific">Cnephaeus nilssonii</name>
    <name type="common">Northern bat</name>
    <name type="synonym">Eptesicus nilssonii</name>
    <dbReference type="NCBI Taxonomy" id="3371016"/>
    <lineage>
        <taxon>Eukaryota</taxon>
        <taxon>Metazoa</taxon>
        <taxon>Chordata</taxon>
        <taxon>Craniata</taxon>
        <taxon>Vertebrata</taxon>
        <taxon>Euteleostomi</taxon>
        <taxon>Mammalia</taxon>
        <taxon>Eutheria</taxon>
        <taxon>Laurasiatheria</taxon>
        <taxon>Chiroptera</taxon>
        <taxon>Yangochiroptera</taxon>
        <taxon>Vespertilionidae</taxon>
        <taxon>Cnephaeus</taxon>
    </lineage>
</organism>
<dbReference type="InterPro" id="IPR022194">
    <property type="entry name" value="DUF3719"/>
</dbReference>
<comment type="caution">
    <text evidence="4">The sequence shown here is derived from an EMBL/GenBank/DDBJ whole genome shotgun (WGS) entry which is preliminary data.</text>
</comment>
<sequence length="596" mass="66223">MTSGKGESVSPFSSSGSPTPTEAHSSWSRSGTQSSNSTTGLSTERSSICSWRDEEMLFEGKVSPQTQNLMAECSEWARRSIHLRVLGRQVILPTDEGVHHFQGSEPRSAGHKCSPDARECSSNIRQLCISGSQILPAALAAQALPGPDCTEVADLAACSSLQEEVYDVDGKIEEYFAFDRKEDDDDHLEQKSAHHCGMQSKHGLPPVSPHDCIKDAVAAEVFDHIWTNVVEILEELIRKNWEVTLTGRRKQKEKLKVAEAKSPQGLISHINTGLMSVPPSRSSETQSISLASHLNPHQIHRFSNNFYSDLNGVMTIQAKPLQQRTTHFADRTQNEQEDKSLSVGASALSATRHRLGRISDSCRLQTPGKKTPIHRRLPSLTSDSQRMKTPNVDSEEVLRGTRLQTGLDLMSSPPVHTTRSRLPPIGPEPAEQKVAGPGSRPVSCRGRHAQSRVLSAIPDSVERSPLRERSLTVEQFSRPSTTHTFRTPSERFIDSDGVCWSHLGRSRFADRFAVSTQVFSEDSSDFKKEIPSGILMLLPQNCSLCWATQSLHDHLSLEKQKNKYYLMCLLARQSAILDCRRETHTDKQLNCEHFAL</sequence>
<evidence type="ECO:0000259" key="3">
    <source>
        <dbReference type="Pfam" id="PF12516"/>
    </source>
</evidence>
<evidence type="ECO:0000313" key="5">
    <source>
        <dbReference type="Proteomes" id="UP001177744"/>
    </source>
</evidence>
<dbReference type="PANTHER" id="PTHR31997:SF2">
    <property type="entry name" value="PROTEIN FAM149A"/>
    <property type="match status" value="1"/>
</dbReference>
<feature type="compositionally biased region" description="Low complexity" evidence="2">
    <location>
        <begin position="1"/>
        <end position="20"/>
    </location>
</feature>
<evidence type="ECO:0000256" key="1">
    <source>
        <dbReference type="ARBA" id="ARBA00008309"/>
    </source>
</evidence>
<dbReference type="Pfam" id="PF12516">
    <property type="entry name" value="DUF3719"/>
    <property type="match status" value="1"/>
</dbReference>
<dbReference type="Proteomes" id="UP001177744">
    <property type="component" value="Unassembled WGS sequence"/>
</dbReference>
<dbReference type="InterPro" id="IPR039630">
    <property type="entry name" value="FAM149"/>
</dbReference>
<feature type="region of interest" description="Disordered" evidence="2">
    <location>
        <begin position="1"/>
        <end position="45"/>
    </location>
</feature>
<comment type="similarity">
    <text evidence="1">Belongs to the FAM149 family.</text>
</comment>
<accession>A0AA40LS89</accession>
<protein>
    <recommendedName>
        <fullName evidence="3">DUF3719 domain-containing protein</fullName>
    </recommendedName>
</protein>
<feature type="region of interest" description="Disordered" evidence="2">
    <location>
        <begin position="407"/>
        <end position="448"/>
    </location>
</feature>
<reference evidence="4" key="1">
    <citation type="submission" date="2023-06" db="EMBL/GenBank/DDBJ databases">
        <title>Reference genome for the Northern bat (Eptesicus nilssonii), a most northern bat species.</title>
        <authorList>
            <person name="Laine V.N."/>
            <person name="Pulliainen A.T."/>
            <person name="Lilley T.M."/>
        </authorList>
    </citation>
    <scope>NUCLEOTIDE SEQUENCE</scope>
    <source>
        <strain evidence="4">BLF_Eptnil</strain>
        <tissue evidence="4">Kidney</tissue>
    </source>
</reference>
<feature type="domain" description="DUF3719" evidence="3">
    <location>
        <begin position="56"/>
        <end position="118"/>
    </location>
</feature>
<dbReference type="PANTHER" id="PTHR31997">
    <property type="entry name" value="AGAP003710-PA"/>
    <property type="match status" value="1"/>
</dbReference>
<feature type="region of interest" description="Disordered" evidence="2">
    <location>
        <begin position="183"/>
        <end position="205"/>
    </location>
</feature>
<dbReference type="AlphaFoldDB" id="A0AA40LS89"/>